<dbReference type="OrthoDB" id="9806651at2"/>
<keyword evidence="3 13" id="KW-0963">Cytoplasm</keyword>
<evidence type="ECO:0000256" key="8">
    <source>
        <dbReference type="ARBA" id="ARBA00022881"/>
    </source>
</evidence>
<sequence>MSEPVFKLVSQYKPAGDQPTAIAQLVEGLEAGLAHQTLLGVTGSGKTFTVANVIATLGRPTIIMAPNKTLAAQLYGEMKEFFPHNAVEYFVSYYDYYQPEAYVPATNTFIEKDASVNAHIEQMRLSATKALLERRDVVLVASVSAIYGLGDPDSYMKMMLHLRQGDIMGQRDILQRLSELQYTRNDIELARGTFRVRGEVIDIFPAESERDAIRVELFDDEIEQLSMFDPLTGHISKRLARTTVYPKTHYVTPREKILAATEQIKEELRQRRQQLLDANKLVEVQRLTERVQYDIEMMVELGYCSGIENYSRYLSGRRPGEGPPTLLDYLPADGLMIIDESHVTVPQIGAMYKGDRSRKTTLVEYGFRLPSALDNRPLKFDEFEALMPQTIYVSATPGTYEMERCDGEIAEQVVRPTGLLDPEVEVRPVAIQVDDLLSEVAKRVAVNERVLVTTLTKRMAEDLTEYLDEHGVKVRYLHSDVETVERVEIIRDLRKGIFDVLVGINLLREGLDMPEVSLVCIFDADKEGFLRSERSLIQTIGRAARNINGKVILYADKVTPSMAKAMDETARRREKQHQFNLEHGIIPRGLVKRITDVMDIGDTERAGHGGQSWRKVAEPKTQYQKQSAADLAHAIDSLEKQMLQHARDLEFEEAAALRDQIAGLRRQLISA</sequence>
<dbReference type="InterPro" id="IPR027417">
    <property type="entry name" value="P-loop_NTPase"/>
</dbReference>
<dbReference type="GO" id="GO:0005737">
    <property type="term" value="C:cytoplasm"/>
    <property type="evidence" value="ECO:0007669"/>
    <property type="project" value="UniProtKB-SubCell"/>
</dbReference>
<dbReference type="InterPro" id="IPR001943">
    <property type="entry name" value="UVR_dom"/>
</dbReference>
<evidence type="ECO:0000259" key="16">
    <source>
        <dbReference type="PROSITE" id="PS50151"/>
    </source>
</evidence>
<dbReference type="PROSITE" id="PS50151">
    <property type="entry name" value="UVR"/>
    <property type="match status" value="1"/>
</dbReference>
<dbReference type="SUPFAM" id="SSF52540">
    <property type="entry name" value="P-loop containing nucleoside triphosphate hydrolases"/>
    <property type="match status" value="2"/>
</dbReference>
<dbReference type="SMART" id="SM00487">
    <property type="entry name" value="DEXDc"/>
    <property type="match status" value="1"/>
</dbReference>
<dbReference type="Pfam" id="PF04851">
    <property type="entry name" value="ResIII"/>
    <property type="match status" value="1"/>
</dbReference>
<dbReference type="InterPro" id="IPR041471">
    <property type="entry name" value="UvrB_inter"/>
</dbReference>
<feature type="coiled-coil region" evidence="15">
    <location>
        <begin position="258"/>
        <end position="285"/>
    </location>
</feature>
<keyword evidence="7 13" id="KW-0067">ATP-binding</keyword>
<evidence type="ECO:0000256" key="10">
    <source>
        <dbReference type="ARBA" id="ARBA00023236"/>
    </source>
</evidence>
<dbReference type="InterPro" id="IPR014001">
    <property type="entry name" value="Helicase_ATP-bd"/>
</dbReference>
<dbReference type="Gene3D" id="4.10.860.10">
    <property type="entry name" value="UVR domain"/>
    <property type="match status" value="1"/>
</dbReference>
<evidence type="ECO:0000256" key="12">
    <source>
        <dbReference type="ARBA" id="ARBA00029504"/>
    </source>
</evidence>
<dbReference type="PANTHER" id="PTHR24029:SF0">
    <property type="entry name" value="UVRABC SYSTEM PROTEIN B"/>
    <property type="match status" value="1"/>
</dbReference>
<dbReference type="FunFam" id="3.40.50.300:FF:000477">
    <property type="entry name" value="UvrABC system protein B"/>
    <property type="match status" value="1"/>
</dbReference>
<dbReference type="Pfam" id="PF12344">
    <property type="entry name" value="UvrB"/>
    <property type="match status" value="1"/>
</dbReference>
<dbReference type="NCBIfam" id="NF003673">
    <property type="entry name" value="PRK05298.1"/>
    <property type="match status" value="1"/>
</dbReference>
<dbReference type="SUPFAM" id="SSF46600">
    <property type="entry name" value="C-terminal UvrC-binding domain of UvrB"/>
    <property type="match status" value="1"/>
</dbReference>
<comment type="domain">
    <text evidence="13">The beta-hairpin motif is involved in DNA binding.</text>
</comment>
<dbReference type="Proteomes" id="UP000294832">
    <property type="component" value="Unassembled WGS sequence"/>
</dbReference>
<keyword evidence="15" id="KW-0175">Coiled coil</keyword>
<dbReference type="InterPro" id="IPR036876">
    <property type="entry name" value="UVR_dom_sf"/>
</dbReference>
<dbReference type="Pfam" id="PF02151">
    <property type="entry name" value="UVR"/>
    <property type="match status" value="1"/>
</dbReference>
<evidence type="ECO:0000256" key="11">
    <source>
        <dbReference type="ARBA" id="ARBA00026033"/>
    </source>
</evidence>
<dbReference type="HAMAP" id="MF_00204">
    <property type="entry name" value="UvrB"/>
    <property type="match status" value="1"/>
</dbReference>
<dbReference type="GO" id="GO:0005524">
    <property type="term" value="F:ATP binding"/>
    <property type="evidence" value="ECO:0007669"/>
    <property type="project" value="UniProtKB-UniRule"/>
</dbReference>
<dbReference type="PROSITE" id="PS51194">
    <property type="entry name" value="HELICASE_CTER"/>
    <property type="match status" value="1"/>
</dbReference>
<name>A0A4R2F5L4_9GAMM</name>
<keyword evidence="20" id="KW-1185">Reference proteome</keyword>
<dbReference type="Pfam" id="PF17757">
    <property type="entry name" value="UvrB_inter"/>
    <property type="match status" value="1"/>
</dbReference>
<evidence type="ECO:0000256" key="1">
    <source>
        <dbReference type="ARBA" id="ARBA00004496"/>
    </source>
</evidence>
<feature type="domain" description="Helicase ATP-binding" evidence="17">
    <location>
        <begin position="27"/>
        <end position="160"/>
    </location>
</feature>
<evidence type="ECO:0000259" key="18">
    <source>
        <dbReference type="PROSITE" id="PS51194"/>
    </source>
</evidence>
<feature type="binding site" evidence="13">
    <location>
        <begin position="40"/>
        <end position="47"/>
    </location>
    <ligand>
        <name>ATP</name>
        <dbReference type="ChEBI" id="CHEBI:30616"/>
    </ligand>
</feature>
<dbReference type="InterPro" id="IPR024759">
    <property type="entry name" value="UvrB_YAD/RRR_dom"/>
</dbReference>
<dbReference type="NCBIfam" id="TIGR00631">
    <property type="entry name" value="uvrb"/>
    <property type="match status" value="1"/>
</dbReference>
<dbReference type="InterPro" id="IPR004807">
    <property type="entry name" value="UvrB"/>
</dbReference>
<keyword evidence="4 13" id="KW-0547">Nucleotide-binding</keyword>
<proteinExistence type="inferred from homology"/>
<protein>
    <recommendedName>
        <fullName evidence="12 13">UvrABC system protein B</fullName>
        <shortName evidence="13">Protein UvrB</shortName>
    </recommendedName>
    <alternativeName>
        <fullName evidence="13">Excinuclease ABC subunit B</fullName>
    </alternativeName>
</protein>
<dbReference type="Gene3D" id="3.40.50.300">
    <property type="entry name" value="P-loop containing nucleotide triphosphate hydrolases"/>
    <property type="match status" value="3"/>
</dbReference>
<keyword evidence="6 13" id="KW-0228">DNA excision</keyword>
<comment type="caution">
    <text evidence="19">The sequence shown here is derived from an EMBL/GenBank/DDBJ whole genome shotgun (WGS) entry which is preliminary data.</text>
</comment>
<evidence type="ECO:0000256" key="7">
    <source>
        <dbReference type="ARBA" id="ARBA00022840"/>
    </source>
</evidence>
<feature type="domain" description="UVR" evidence="16">
    <location>
        <begin position="632"/>
        <end position="667"/>
    </location>
</feature>
<evidence type="ECO:0000256" key="14">
    <source>
        <dbReference type="RuleBase" id="RU003587"/>
    </source>
</evidence>
<keyword evidence="10 13" id="KW-0742">SOS response</keyword>
<evidence type="ECO:0000256" key="2">
    <source>
        <dbReference type="ARBA" id="ARBA00008533"/>
    </source>
</evidence>
<dbReference type="CDD" id="cd17916">
    <property type="entry name" value="DEXHc_UvrB"/>
    <property type="match status" value="1"/>
</dbReference>
<keyword evidence="8 13" id="KW-0267">Excision nuclease</keyword>
<evidence type="ECO:0000256" key="3">
    <source>
        <dbReference type="ARBA" id="ARBA00022490"/>
    </source>
</evidence>
<organism evidence="19 20">
    <name type="scientific">Shewanella fodinae</name>
    <dbReference type="NCBI Taxonomy" id="552357"/>
    <lineage>
        <taxon>Bacteria</taxon>
        <taxon>Pseudomonadati</taxon>
        <taxon>Pseudomonadota</taxon>
        <taxon>Gammaproteobacteria</taxon>
        <taxon>Alteromonadales</taxon>
        <taxon>Shewanellaceae</taxon>
        <taxon>Shewanella</taxon>
    </lineage>
</organism>
<evidence type="ECO:0000256" key="9">
    <source>
        <dbReference type="ARBA" id="ARBA00023204"/>
    </source>
</evidence>
<evidence type="ECO:0000256" key="6">
    <source>
        <dbReference type="ARBA" id="ARBA00022769"/>
    </source>
</evidence>
<dbReference type="GO" id="GO:0016887">
    <property type="term" value="F:ATP hydrolysis activity"/>
    <property type="evidence" value="ECO:0007669"/>
    <property type="project" value="InterPro"/>
</dbReference>
<dbReference type="GO" id="GO:0006289">
    <property type="term" value="P:nucleotide-excision repair"/>
    <property type="evidence" value="ECO:0007669"/>
    <property type="project" value="UniProtKB-UniRule"/>
</dbReference>
<dbReference type="PROSITE" id="PS51192">
    <property type="entry name" value="HELICASE_ATP_BIND_1"/>
    <property type="match status" value="1"/>
</dbReference>
<dbReference type="Pfam" id="PF00271">
    <property type="entry name" value="Helicase_C"/>
    <property type="match status" value="1"/>
</dbReference>
<dbReference type="EMBL" id="SLWF01000029">
    <property type="protein sequence ID" value="TCN80847.1"/>
    <property type="molecule type" value="Genomic_DNA"/>
</dbReference>
<evidence type="ECO:0000256" key="5">
    <source>
        <dbReference type="ARBA" id="ARBA00022763"/>
    </source>
</evidence>
<dbReference type="GO" id="GO:0009381">
    <property type="term" value="F:excinuclease ABC activity"/>
    <property type="evidence" value="ECO:0007669"/>
    <property type="project" value="UniProtKB-UniRule"/>
</dbReference>
<evidence type="ECO:0000256" key="4">
    <source>
        <dbReference type="ARBA" id="ARBA00022741"/>
    </source>
</evidence>
<gene>
    <name evidence="13" type="primary">uvrB</name>
    <name evidence="19" type="ORF">EDC91_12921</name>
</gene>
<dbReference type="GO" id="GO:0003677">
    <property type="term" value="F:DNA binding"/>
    <property type="evidence" value="ECO:0007669"/>
    <property type="project" value="UniProtKB-UniRule"/>
</dbReference>
<comment type="function">
    <text evidence="13">The UvrABC repair system catalyzes the recognition and processing of DNA lesions. A damage recognition complex composed of 2 UvrA and 2 UvrB subunits scans DNA for abnormalities. Upon binding of the UvrA(2)B(2) complex to a putative damaged site, the DNA wraps around one UvrB monomer. DNA wrap is dependent on ATP binding by UvrB and probably causes local melting of the DNA helix, facilitating insertion of UvrB beta-hairpin between the DNA strands. Then UvrB probes one DNA strand for the presence of a lesion. If a lesion is found the UvrA subunits dissociate and the UvrB-DNA preincision complex is formed. This complex is subsequently bound by UvrC and the second UvrB is released. If no lesion is found, the DNA wraps around the other UvrB subunit that will check the other stand for damage.</text>
</comment>
<dbReference type="CDD" id="cd18790">
    <property type="entry name" value="SF2_C_UvrB"/>
    <property type="match status" value="1"/>
</dbReference>
<comment type="subunit">
    <text evidence="11 13 14">Forms a heterotetramer with UvrA during the search for lesions. Interacts with UvrC in an incision complex.</text>
</comment>
<accession>A0A4R2F5L4</accession>
<comment type="similarity">
    <text evidence="2 13 14">Belongs to the UvrB family.</text>
</comment>
<keyword evidence="5 13" id="KW-0227">DNA damage</keyword>
<feature type="domain" description="Helicase C-terminal" evidence="18">
    <location>
        <begin position="432"/>
        <end position="598"/>
    </location>
</feature>
<evidence type="ECO:0000313" key="19">
    <source>
        <dbReference type="EMBL" id="TCN80847.1"/>
    </source>
</evidence>
<comment type="subcellular location">
    <subcellularLocation>
        <location evidence="1 13 14">Cytoplasm</location>
    </subcellularLocation>
</comment>
<dbReference type="RefSeq" id="WP_133040046.1">
    <property type="nucleotide sequence ID" value="NZ_BMXW01000002.1"/>
</dbReference>
<dbReference type="AlphaFoldDB" id="A0A4R2F5L4"/>
<evidence type="ECO:0000256" key="13">
    <source>
        <dbReference type="HAMAP-Rule" id="MF_00204"/>
    </source>
</evidence>
<reference evidence="19 20" key="1">
    <citation type="submission" date="2019-03" db="EMBL/GenBank/DDBJ databases">
        <title>Freshwater and sediment microbial communities from various areas in North America, analyzing microbe dynamics in response to fracking.</title>
        <authorList>
            <person name="Lamendella R."/>
        </authorList>
    </citation>
    <scope>NUCLEOTIDE SEQUENCE [LARGE SCALE GENOMIC DNA]</scope>
    <source>
        <strain evidence="19 20">74A</strain>
    </source>
</reference>
<evidence type="ECO:0000256" key="15">
    <source>
        <dbReference type="SAM" id="Coils"/>
    </source>
</evidence>
<dbReference type="PANTHER" id="PTHR24029">
    <property type="entry name" value="UVRABC SYSTEM PROTEIN B"/>
    <property type="match status" value="1"/>
</dbReference>
<feature type="short sequence motif" description="Beta-hairpin" evidence="13">
    <location>
        <begin position="93"/>
        <end position="116"/>
    </location>
</feature>
<dbReference type="InterPro" id="IPR006935">
    <property type="entry name" value="Helicase/UvrB_N"/>
</dbReference>
<keyword evidence="9 13" id="KW-0234">DNA repair</keyword>
<evidence type="ECO:0000259" key="17">
    <source>
        <dbReference type="PROSITE" id="PS51192"/>
    </source>
</evidence>
<dbReference type="SMART" id="SM00490">
    <property type="entry name" value="HELICc"/>
    <property type="match status" value="1"/>
</dbReference>
<dbReference type="GO" id="GO:0009380">
    <property type="term" value="C:excinuclease repair complex"/>
    <property type="evidence" value="ECO:0007669"/>
    <property type="project" value="InterPro"/>
</dbReference>
<dbReference type="InterPro" id="IPR001650">
    <property type="entry name" value="Helicase_C-like"/>
</dbReference>
<evidence type="ECO:0000313" key="20">
    <source>
        <dbReference type="Proteomes" id="UP000294832"/>
    </source>
</evidence>
<dbReference type="GO" id="GO:0009432">
    <property type="term" value="P:SOS response"/>
    <property type="evidence" value="ECO:0007669"/>
    <property type="project" value="UniProtKB-UniRule"/>
</dbReference>